<name>A0A1E5Q9Y6_9PROT</name>
<dbReference type="Pfam" id="PF02811">
    <property type="entry name" value="PHP"/>
    <property type="match status" value="1"/>
</dbReference>
<evidence type="ECO:0000256" key="9">
    <source>
        <dbReference type="ARBA" id="ARBA00022932"/>
    </source>
</evidence>
<dbReference type="InterPro" id="IPR049821">
    <property type="entry name" value="PolIIIA_DnaE1_PHP"/>
</dbReference>
<dbReference type="InterPro" id="IPR016195">
    <property type="entry name" value="Pol/histidinol_Pase-like"/>
</dbReference>
<dbReference type="Pfam" id="PF07733">
    <property type="entry name" value="DNA_pol3_alpha"/>
    <property type="match status" value="1"/>
</dbReference>
<dbReference type="InterPro" id="IPR011708">
    <property type="entry name" value="DNA_pol3_alpha_NTPase_dom"/>
</dbReference>
<evidence type="ECO:0000256" key="8">
    <source>
        <dbReference type="ARBA" id="ARBA00022705"/>
    </source>
</evidence>
<evidence type="ECO:0000256" key="5">
    <source>
        <dbReference type="ARBA" id="ARBA00022490"/>
    </source>
</evidence>
<dbReference type="CDD" id="cd04485">
    <property type="entry name" value="DnaE_OBF"/>
    <property type="match status" value="1"/>
</dbReference>
<feature type="domain" description="Polymerase/histidinol phosphatase N-terminal" evidence="13">
    <location>
        <begin position="7"/>
        <end position="74"/>
    </location>
</feature>
<dbReference type="InterPro" id="IPR003141">
    <property type="entry name" value="Pol/His_phosphatase_N"/>
</dbReference>
<sequence length="1157" mass="128384">MSHADFVHLRVHSAYSLSEGAIRVKDLNGLCNKHKMPAVAVTDTNNLFGALEFSLGAVDGGVQPIIGVQIAVSREGGDNPSMGRTVTQQRPDTVVLLVQNDVGYRNILKLLSTAYMDSDDVEDPQVTIDHLQTYSDGLILLTGGVHGPVGRMLVDGQVDHAEACLERLLKAYPGRVYIELQRHGLKEEAQIEAQMIDWAYAKNVPLVATNEAFFVDRNMFQSHDALICIAAGAYVSQDQRRRLTTDHYFKSPEEMKVLFADVPEAIANTLVVAQRCAFKVERVKPILPPFDCGEGRNEQDELRKQSRDGLERRLEAQVFTPGLSDAEKEAVAKPYRERLEFELGVIIQMGFPGYFLIVADFIQWAKDHDIPVGPGRGSGAGSVVAWVLTITDLDPLRFGLLFERFLNPERVSMPDFDIDFCQDRRDEVIKYVQDKYGRDHVAQIITFGKLQARAVLRDVGRVLEMPYGQVDRICKMVPNDPGKAMSLPEAVEAEPELRRMIKEEHEVARLIEIAKPLEGLYRHASTHAAGVVIGDRPLDQLVPLYRDPRSDMPVTGFNMKYVEQVGLVKFDFLGLKTLTVLSTAVKFALEGGNSIDLTTVPLDDQPSFDLLQRAETQGVFQLESAGMKDQLRGLRPTTFEDIIAIVALYRPGPMENIPSYIRRKHGDEQPDYMYPTLEPILKETFGIIIYQEQVMQIAQELSGYSLGGADLLRRAMGKKNQEEMDKQRAQFIEGAVARGVPSAKADQIFDHVNKFAGYGFNKSHAAAYALVAYHTAYMKANFPYEFMAASMTLDLGNTDKLNAYRQELDRMGVKLLSPDINASETFFKVERGKDGKPTAIRYALAALKNVGEAAMASLIGERAKNGPFKDLEDFAGRLDTHQVNKRQMENMVRSGTFDSLNPNRRQLHQGIEAIMSEASAQQSDRESNQIGLFGGGDQPKQTIRLPDVADWPPMERLREEFDAIGFYLSAHPLDSYGKSLQRLEVVPFSKVLARGQSGNFTLAGTVVSKKERISQKGKRYAFVTCSDASGSYEVMMFSETLAASADLLEPGTAVLIKATAQFEGETVKLLAQSMRGLDKMAAQTSAGLQITITDDKPLADLQAAMENAKPGRGEVRILVRTAQYETSIALKEKPVSVTPELLHAVYSIAGIAEVQEI</sequence>
<dbReference type="EC" id="2.7.7.7" evidence="3"/>
<dbReference type="GO" id="GO:0003887">
    <property type="term" value="F:DNA-directed DNA polymerase activity"/>
    <property type="evidence" value="ECO:0007669"/>
    <property type="project" value="UniProtKB-KW"/>
</dbReference>
<dbReference type="InterPro" id="IPR040982">
    <property type="entry name" value="DNA_pol3_finger"/>
</dbReference>
<evidence type="ECO:0000256" key="2">
    <source>
        <dbReference type="ARBA" id="ARBA00009496"/>
    </source>
</evidence>
<dbReference type="Gene3D" id="3.20.20.140">
    <property type="entry name" value="Metal-dependent hydrolases"/>
    <property type="match status" value="1"/>
</dbReference>
<keyword evidence="15" id="KW-1185">Reference proteome</keyword>
<keyword evidence="9" id="KW-0239">DNA-directed DNA polymerase</keyword>
<dbReference type="InterPro" id="IPR041931">
    <property type="entry name" value="DNA_pol3_alpha_thumb_dom"/>
</dbReference>
<dbReference type="PANTHER" id="PTHR32294">
    <property type="entry name" value="DNA POLYMERASE III SUBUNIT ALPHA"/>
    <property type="match status" value="1"/>
</dbReference>
<gene>
    <name evidence="14" type="ORF">BEN30_07045</name>
</gene>
<evidence type="ECO:0000256" key="7">
    <source>
        <dbReference type="ARBA" id="ARBA00022695"/>
    </source>
</evidence>
<keyword evidence="5" id="KW-0963">Cytoplasm</keyword>
<protein>
    <recommendedName>
        <fullName evidence="4">DNA polymerase III subunit alpha</fullName>
        <ecNumber evidence="3">2.7.7.7</ecNumber>
    </recommendedName>
</protein>
<evidence type="ECO:0000256" key="10">
    <source>
        <dbReference type="ARBA" id="ARBA00025611"/>
    </source>
</evidence>
<comment type="caution">
    <text evidence="14">The sequence shown here is derived from an EMBL/GenBank/DDBJ whole genome shotgun (WGS) entry which is preliminary data.</text>
</comment>
<dbReference type="NCBIfam" id="NF004226">
    <property type="entry name" value="PRK05673.1"/>
    <property type="match status" value="1"/>
</dbReference>
<comment type="subcellular location">
    <subcellularLocation>
        <location evidence="1">Cytoplasm</location>
    </subcellularLocation>
</comment>
<dbReference type="GO" id="GO:0006260">
    <property type="term" value="P:DNA replication"/>
    <property type="evidence" value="ECO:0007669"/>
    <property type="project" value="UniProtKB-KW"/>
</dbReference>
<evidence type="ECO:0000259" key="13">
    <source>
        <dbReference type="SMART" id="SM00481"/>
    </source>
</evidence>
<dbReference type="Gene3D" id="1.10.150.870">
    <property type="match status" value="1"/>
</dbReference>
<comment type="function">
    <text evidence="10">DNA polymerase III is a complex, multichain enzyme responsible for most of the replicative synthesis in bacteria. This DNA polymerase also exhibits 3' to 5' exonuclease activity. The alpha chain is the DNA polymerase.</text>
</comment>
<evidence type="ECO:0000313" key="15">
    <source>
        <dbReference type="Proteomes" id="UP000095347"/>
    </source>
</evidence>
<evidence type="ECO:0000256" key="12">
    <source>
        <dbReference type="ARBA" id="ARBA00049244"/>
    </source>
</evidence>
<dbReference type="RefSeq" id="WP_069957345.1">
    <property type="nucleotide sequence ID" value="NZ_MCGG01000017.1"/>
</dbReference>
<proteinExistence type="inferred from homology"/>
<dbReference type="STRING" id="28181.BEN30_07045"/>
<comment type="subunit">
    <text evidence="11">DNA polymerase III contains a core (composed of alpha, epsilon and theta chains) that associates with a tau subunit. This core dimerizes to form the POLIII' complex. PolIII' associates with the gamma complex (composed of gamma, delta, delta', psi and chi chains) and with the beta chain to form the complete DNA polymerase III complex.</text>
</comment>
<dbReference type="Proteomes" id="UP000095347">
    <property type="component" value="Unassembled WGS sequence"/>
</dbReference>
<dbReference type="SUPFAM" id="SSF89550">
    <property type="entry name" value="PHP domain-like"/>
    <property type="match status" value="1"/>
</dbReference>
<keyword evidence="8" id="KW-0235">DNA replication</keyword>
<keyword evidence="7" id="KW-0548">Nucleotidyltransferase</keyword>
<dbReference type="GO" id="GO:0005737">
    <property type="term" value="C:cytoplasm"/>
    <property type="evidence" value="ECO:0007669"/>
    <property type="project" value="UniProtKB-SubCell"/>
</dbReference>
<comment type="similarity">
    <text evidence="2">Belongs to the DNA polymerase type-C family. DnaE subfamily.</text>
</comment>
<dbReference type="NCBIfam" id="TIGR00594">
    <property type="entry name" value="polc"/>
    <property type="match status" value="1"/>
</dbReference>
<reference evidence="15" key="1">
    <citation type="submission" date="2016-07" db="EMBL/GenBank/DDBJ databases">
        <authorList>
            <person name="Florea S."/>
            <person name="Webb J.S."/>
            <person name="Jaromczyk J."/>
            <person name="Schardl C.L."/>
        </authorList>
    </citation>
    <scope>NUCLEOTIDE SEQUENCE [LARGE SCALE GENOMIC DNA]</scope>
    <source>
        <strain evidence="15">MV-1</strain>
    </source>
</reference>
<dbReference type="AlphaFoldDB" id="A0A1E5Q9Y6"/>
<dbReference type="EMBL" id="MCGG01000017">
    <property type="protein sequence ID" value="OEJ68017.1"/>
    <property type="molecule type" value="Genomic_DNA"/>
</dbReference>
<dbReference type="InterPro" id="IPR029460">
    <property type="entry name" value="DNAPol_HHH"/>
</dbReference>
<dbReference type="InterPro" id="IPR004805">
    <property type="entry name" value="DnaE2/DnaE/PolC"/>
</dbReference>
<dbReference type="OrthoDB" id="9803237at2"/>
<evidence type="ECO:0000256" key="1">
    <source>
        <dbReference type="ARBA" id="ARBA00004496"/>
    </source>
</evidence>
<evidence type="ECO:0000256" key="6">
    <source>
        <dbReference type="ARBA" id="ARBA00022679"/>
    </source>
</evidence>
<evidence type="ECO:0000313" key="14">
    <source>
        <dbReference type="EMBL" id="OEJ68017.1"/>
    </source>
</evidence>
<dbReference type="Pfam" id="PF01336">
    <property type="entry name" value="tRNA_anti-codon"/>
    <property type="match status" value="1"/>
</dbReference>
<keyword evidence="6" id="KW-0808">Transferase</keyword>
<dbReference type="GO" id="GO:0003676">
    <property type="term" value="F:nucleic acid binding"/>
    <property type="evidence" value="ECO:0007669"/>
    <property type="project" value="InterPro"/>
</dbReference>
<dbReference type="Pfam" id="PF14579">
    <property type="entry name" value="HHH_6"/>
    <property type="match status" value="1"/>
</dbReference>
<dbReference type="Pfam" id="PF17657">
    <property type="entry name" value="DNA_pol3_finger"/>
    <property type="match status" value="1"/>
</dbReference>
<dbReference type="InterPro" id="IPR004365">
    <property type="entry name" value="NA-bd_OB_tRNA"/>
</dbReference>
<dbReference type="SUPFAM" id="SSF160975">
    <property type="entry name" value="AF1531-like"/>
    <property type="match status" value="1"/>
</dbReference>
<comment type="catalytic activity">
    <reaction evidence="12">
        <text>DNA(n) + a 2'-deoxyribonucleoside 5'-triphosphate = DNA(n+1) + diphosphate</text>
        <dbReference type="Rhea" id="RHEA:22508"/>
        <dbReference type="Rhea" id="RHEA-COMP:17339"/>
        <dbReference type="Rhea" id="RHEA-COMP:17340"/>
        <dbReference type="ChEBI" id="CHEBI:33019"/>
        <dbReference type="ChEBI" id="CHEBI:61560"/>
        <dbReference type="ChEBI" id="CHEBI:173112"/>
        <dbReference type="EC" id="2.7.7.7"/>
    </reaction>
</comment>
<dbReference type="GO" id="GO:0008408">
    <property type="term" value="F:3'-5' exonuclease activity"/>
    <property type="evidence" value="ECO:0007669"/>
    <property type="project" value="InterPro"/>
</dbReference>
<dbReference type="Gene3D" id="1.10.10.1600">
    <property type="entry name" value="Bacterial DNA polymerase III alpha subunit, thumb domain"/>
    <property type="match status" value="1"/>
</dbReference>
<organism evidence="14 15">
    <name type="scientific">Magnetovibrio blakemorei</name>
    <dbReference type="NCBI Taxonomy" id="28181"/>
    <lineage>
        <taxon>Bacteria</taxon>
        <taxon>Pseudomonadati</taxon>
        <taxon>Pseudomonadota</taxon>
        <taxon>Alphaproteobacteria</taxon>
        <taxon>Rhodospirillales</taxon>
        <taxon>Magnetovibrionaceae</taxon>
        <taxon>Magnetovibrio</taxon>
    </lineage>
</organism>
<evidence type="ECO:0000256" key="3">
    <source>
        <dbReference type="ARBA" id="ARBA00012417"/>
    </source>
</evidence>
<evidence type="ECO:0000256" key="11">
    <source>
        <dbReference type="ARBA" id="ARBA00026073"/>
    </source>
</evidence>
<accession>A0A1E5Q9Y6</accession>
<dbReference type="PANTHER" id="PTHR32294:SF0">
    <property type="entry name" value="DNA POLYMERASE III SUBUNIT ALPHA"/>
    <property type="match status" value="1"/>
</dbReference>
<dbReference type="InterPro" id="IPR004013">
    <property type="entry name" value="PHP_dom"/>
</dbReference>
<evidence type="ECO:0000256" key="4">
    <source>
        <dbReference type="ARBA" id="ARBA00019114"/>
    </source>
</evidence>
<dbReference type="CDD" id="cd07433">
    <property type="entry name" value="PHP_PolIIIA_DnaE1"/>
    <property type="match status" value="1"/>
</dbReference>
<dbReference type="SMART" id="SM00481">
    <property type="entry name" value="POLIIIAc"/>
    <property type="match status" value="1"/>
</dbReference>